<keyword evidence="3" id="KW-0808">Transferase</keyword>
<keyword evidence="6" id="KW-0067">ATP-binding</keyword>
<sequence>MDPSDSDVVEISPDDRYVRYNEILGRGAFKNVYKGFDEIDGIEVAWNQVSIEDALQSPEHLQRLYSEVHLLRTLKHENILRSYASWVDEKNKTINMITELFTSGSLRQYRKKHKSVDIKAIKNWARQILRGLEYLHNNNPPVIHRDLKCDNIFVNGNHGEVKIGDLGLAAIMQQPTARSVIGTPEFMAPELYEEEYNELVDIYSFGMCMIELITSEYPYSECKNQAQIYKKVTSGIKPAALGKVRDPEVRQFIENCLVPASQRLSATELLKAPFLASELTKNYTSDTLQFSGLTPKSINSIKSESSFMNLFPNCNMLSGSTPFESMLVTPVSVYELCRCNERNEFTLKGEKCDENSISITLRIDDLSGRVRHVHFEFYLNHDTSLSIAAEMVEQLDLWKDDVAFIAELIDDLISRLIPCLGTSQASFGGSKNSSLEGSNGNCVKEATERGIQKYSSTRESLMSESMNQSESSYCGSWITASNDMNLSVSSLSLTDKYSEFCYDLKVELDAIDLQYQQRCNELLRMKQAAIENAKKKWMMKKISVV</sequence>
<evidence type="ECO:0000256" key="7">
    <source>
        <dbReference type="ARBA" id="ARBA00047899"/>
    </source>
</evidence>
<dbReference type="Pfam" id="PF00069">
    <property type="entry name" value="Pkinase"/>
    <property type="match status" value="1"/>
</dbReference>
<dbReference type="GO" id="GO:0005524">
    <property type="term" value="F:ATP binding"/>
    <property type="evidence" value="ECO:0007669"/>
    <property type="project" value="UniProtKB-KW"/>
</dbReference>
<evidence type="ECO:0000256" key="8">
    <source>
        <dbReference type="ARBA" id="ARBA00048679"/>
    </source>
</evidence>
<evidence type="ECO:0000256" key="3">
    <source>
        <dbReference type="ARBA" id="ARBA00022679"/>
    </source>
</evidence>
<dbReference type="GO" id="GO:0004674">
    <property type="term" value="F:protein serine/threonine kinase activity"/>
    <property type="evidence" value="ECO:0007669"/>
    <property type="project" value="UniProtKB-KW"/>
</dbReference>
<accession>A0ABD3S062</accession>
<dbReference type="Gene3D" id="1.10.510.10">
    <property type="entry name" value="Transferase(Phosphotransferase) domain 1"/>
    <property type="match status" value="1"/>
</dbReference>
<dbReference type="InterPro" id="IPR008271">
    <property type="entry name" value="Ser/Thr_kinase_AS"/>
</dbReference>
<evidence type="ECO:0000256" key="2">
    <source>
        <dbReference type="ARBA" id="ARBA00022527"/>
    </source>
</evidence>
<comment type="catalytic activity">
    <reaction evidence="8">
        <text>L-seryl-[protein] + ATP = O-phospho-L-seryl-[protein] + ADP + H(+)</text>
        <dbReference type="Rhea" id="RHEA:17989"/>
        <dbReference type="Rhea" id="RHEA-COMP:9863"/>
        <dbReference type="Rhea" id="RHEA-COMP:11604"/>
        <dbReference type="ChEBI" id="CHEBI:15378"/>
        <dbReference type="ChEBI" id="CHEBI:29999"/>
        <dbReference type="ChEBI" id="CHEBI:30616"/>
        <dbReference type="ChEBI" id="CHEBI:83421"/>
        <dbReference type="ChEBI" id="CHEBI:456216"/>
        <dbReference type="EC" id="2.7.11.1"/>
    </reaction>
</comment>
<evidence type="ECO:0000313" key="10">
    <source>
        <dbReference type="EMBL" id="KAL3817879.1"/>
    </source>
</evidence>
<keyword evidence="11" id="KW-1185">Reference proteome</keyword>
<dbReference type="PROSITE" id="PS50011">
    <property type="entry name" value="PROTEIN_KINASE_DOM"/>
    <property type="match status" value="1"/>
</dbReference>
<feature type="domain" description="Protein kinase" evidence="9">
    <location>
        <begin position="18"/>
        <end position="275"/>
    </location>
</feature>
<dbReference type="InterPro" id="IPR050588">
    <property type="entry name" value="WNK_Ser-Thr_kinase"/>
</dbReference>
<dbReference type="Gene3D" id="3.30.200.20">
    <property type="entry name" value="Phosphorylase Kinase, domain 1"/>
    <property type="match status" value="1"/>
</dbReference>
<dbReference type="EC" id="2.7.11.1" evidence="1"/>
<proteinExistence type="predicted"/>
<dbReference type="InterPro" id="IPR011009">
    <property type="entry name" value="Kinase-like_dom_sf"/>
</dbReference>
<reference evidence="10 11" key="1">
    <citation type="submission" date="2024-12" db="EMBL/GenBank/DDBJ databases">
        <title>The unique morphological basis and parallel evolutionary history of personate flowers in Penstemon.</title>
        <authorList>
            <person name="Depatie T.H."/>
            <person name="Wessinger C.A."/>
        </authorList>
    </citation>
    <scope>NUCLEOTIDE SEQUENCE [LARGE SCALE GENOMIC DNA]</scope>
    <source>
        <strain evidence="10">WTNN_2</strain>
        <tissue evidence="10">Leaf</tissue>
    </source>
</reference>
<keyword evidence="2" id="KW-0723">Serine/threonine-protein kinase</keyword>
<dbReference type="EMBL" id="JBJXBP010000007">
    <property type="protein sequence ID" value="KAL3817879.1"/>
    <property type="molecule type" value="Genomic_DNA"/>
</dbReference>
<evidence type="ECO:0000313" key="11">
    <source>
        <dbReference type="Proteomes" id="UP001634393"/>
    </source>
</evidence>
<dbReference type="FunFam" id="1.10.510.10:FF:000046">
    <property type="entry name" value="probable serine/threonine-protein kinase WNK9"/>
    <property type="match status" value="1"/>
</dbReference>
<dbReference type="Gene3D" id="3.10.20.90">
    <property type="entry name" value="Phosphatidylinositol 3-kinase Catalytic Subunit, Chain A, domain 1"/>
    <property type="match status" value="1"/>
</dbReference>
<keyword evidence="5" id="KW-0418">Kinase</keyword>
<name>A0ABD3S062_9LAMI</name>
<protein>
    <recommendedName>
        <fullName evidence="1">non-specific serine/threonine protein kinase</fullName>
        <ecNumber evidence="1">2.7.11.1</ecNumber>
    </recommendedName>
</protein>
<dbReference type="FunFam" id="3.30.200.20:FF:000075">
    <property type="entry name" value="Probable serine/threonine-protein kinase WNK1"/>
    <property type="match status" value="1"/>
</dbReference>
<comment type="caution">
    <text evidence="10">The sequence shown here is derived from an EMBL/GenBank/DDBJ whole genome shotgun (WGS) entry which is preliminary data.</text>
</comment>
<evidence type="ECO:0000256" key="5">
    <source>
        <dbReference type="ARBA" id="ARBA00022777"/>
    </source>
</evidence>
<dbReference type="PROSITE" id="PS00108">
    <property type="entry name" value="PROTEIN_KINASE_ST"/>
    <property type="match status" value="1"/>
</dbReference>
<evidence type="ECO:0000259" key="9">
    <source>
        <dbReference type="PROSITE" id="PS50011"/>
    </source>
</evidence>
<dbReference type="InterPro" id="IPR000719">
    <property type="entry name" value="Prot_kinase_dom"/>
</dbReference>
<dbReference type="SUPFAM" id="SSF56112">
    <property type="entry name" value="Protein kinase-like (PK-like)"/>
    <property type="match status" value="1"/>
</dbReference>
<organism evidence="10 11">
    <name type="scientific">Penstemon smallii</name>
    <dbReference type="NCBI Taxonomy" id="265156"/>
    <lineage>
        <taxon>Eukaryota</taxon>
        <taxon>Viridiplantae</taxon>
        <taxon>Streptophyta</taxon>
        <taxon>Embryophyta</taxon>
        <taxon>Tracheophyta</taxon>
        <taxon>Spermatophyta</taxon>
        <taxon>Magnoliopsida</taxon>
        <taxon>eudicotyledons</taxon>
        <taxon>Gunneridae</taxon>
        <taxon>Pentapetalae</taxon>
        <taxon>asterids</taxon>
        <taxon>lamiids</taxon>
        <taxon>Lamiales</taxon>
        <taxon>Plantaginaceae</taxon>
        <taxon>Cheloneae</taxon>
        <taxon>Penstemon</taxon>
    </lineage>
</organism>
<dbReference type="Proteomes" id="UP001634393">
    <property type="component" value="Unassembled WGS sequence"/>
</dbReference>
<evidence type="ECO:0000256" key="6">
    <source>
        <dbReference type="ARBA" id="ARBA00022840"/>
    </source>
</evidence>
<dbReference type="AlphaFoldDB" id="A0ABD3S062"/>
<keyword evidence="4" id="KW-0547">Nucleotide-binding</keyword>
<dbReference type="SMART" id="SM00220">
    <property type="entry name" value="S_TKc"/>
    <property type="match status" value="1"/>
</dbReference>
<gene>
    <name evidence="10" type="ORF">ACJIZ3_003784</name>
</gene>
<dbReference type="CDD" id="cd13983">
    <property type="entry name" value="STKc_WNK"/>
    <property type="match status" value="1"/>
</dbReference>
<evidence type="ECO:0000256" key="4">
    <source>
        <dbReference type="ARBA" id="ARBA00022741"/>
    </source>
</evidence>
<dbReference type="PANTHER" id="PTHR13902">
    <property type="entry name" value="SERINE/THREONINE-PROTEIN KINASE WNK WITH NO LYSINE -RELATED"/>
    <property type="match status" value="1"/>
</dbReference>
<comment type="catalytic activity">
    <reaction evidence="7">
        <text>L-threonyl-[protein] + ATP = O-phospho-L-threonyl-[protein] + ADP + H(+)</text>
        <dbReference type="Rhea" id="RHEA:46608"/>
        <dbReference type="Rhea" id="RHEA-COMP:11060"/>
        <dbReference type="Rhea" id="RHEA-COMP:11605"/>
        <dbReference type="ChEBI" id="CHEBI:15378"/>
        <dbReference type="ChEBI" id="CHEBI:30013"/>
        <dbReference type="ChEBI" id="CHEBI:30616"/>
        <dbReference type="ChEBI" id="CHEBI:61977"/>
        <dbReference type="ChEBI" id="CHEBI:456216"/>
        <dbReference type="EC" id="2.7.11.1"/>
    </reaction>
</comment>
<evidence type="ECO:0000256" key="1">
    <source>
        <dbReference type="ARBA" id="ARBA00012513"/>
    </source>
</evidence>